<feature type="non-terminal residue" evidence="1">
    <location>
        <position position="45"/>
    </location>
</feature>
<dbReference type="EMBL" id="JAESDN010000015">
    <property type="protein sequence ID" value="KAG7041396.1"/>
    <property type="molecule type" value="Genomic_DNA"/>
</dbReference>
<keyword evidence="2" id="KW-1185">Reference proteome</keyword>
<evidence type="ECO:0000313" key="2">
    <source>
        <dbReference type="Proteomes" id="UP000699042"/>
    </source>
</evidence>
<evidence type="ECO:0000313" key="1">
    <source>
        <dbReference type="EMBL" id="KAG7041396.1"/>
    </source>
</evidence>
<reference evidence="1" key="1">
    <citation type="submission" date="2021-05" db="EMBL/GenBank/DDBJ databases">
        <title>Comparative genomics of three Colletotrichum scovillei strains and genetic complementation revealed genes involved fungal growth and virulence on chili pepper.</title>
        <authorList>
            <person name="Hsieh D.-K."/>
            <person name="Chuang S.-C."/>
            <person name="Chen C.-Y."/>
            <person name="Chao Y.-T."/>
            <person name="Lu M.-Y.J."/>
            <person name="Lee M.-H."/>
            <person name="Shih M.-C."/>
        </authorList>
    </citation>
    <scope>NUCLEOTIDE SEQUENCE</scope>
    <source>
        <strain evidence="1">Coll-153</strain>
    </source>
</reference>
<organism evidence="1 2">
    <name type="scientific">Colletotrichum scovillei</name>
    <dbReference type="NCBI Taxonomy" id="1209932"/>
    <lineage>
        <taxon>Eukaryota</taxon>
        <taxon>Fungi</taxon>
        <taxon>Dikarya</taxon>
        <taxon>Ascomycota</taxon>
        <taxon>Pezizomycotina</taxon>
        <taxon>Sordariomycetes</taxon>
        <taxon>Hypocreomycetidae</taxon>
        <taxon>Glomerellales</taxon>
        <taxon>Glomerellaceae</taxon>
        <taxon>Colletotrichum</taxon>
        <taxon>Colletotrichum acutatum species complex</taxon>
    </lineage>
</organism>
<name>A0A9P7U485_9PEZI</name>
<gene>
    <name evidence="1" type="ORF">JMJ77_003502</name>
</gene>
<proteinExistence type="predicted"/>
<dbReference type="AlphaFoldDB" id="A0A9P7U485"/>
<protein>
    <submittedName>
        <fullName evidence="1">Uncharacterized protein</fullName>
    </submittedName>
</protein>
<comment type="caution">
    <text evidence="1">The sequence shown here is derived from an EMBL/GenBank/DDBJ whole genome shotgun (WGS) entry which is preliminary data.</text>
</comment>
<sequence length="45" mass="5525">SEHNTDKDSQLLKCERNSLCCVNYWGYNEHSKVMFWSIQIFFLYF</sequence>
<accession>A0A9P7U485</accession>
<dbReference type="Proteomes" id="UP000699042">
    <property type="component" value="Unassembled WGS sequence"/>
</dbReference>
<feature type="non-terminal residue" evidence="1">
    <location>
        <position position="1"/>
    </location>
</feature>